<name>A0A3N2GQB9_9PSEU</name>
<dbReference type="PROSITE" id="PS50007">
    <property type="entry name" value="PIPLC_X_DOMAIN"/>
    <property type="match status" value="1"/>
</dbReference>
<dbReference type="PANTHER" id="PTHR46211:SF1">
    <property type="entry name" value="GLYCEROPHOSPHODIESTER PHOSPHODIESTERASE, CYTOPLASMIC"/>
    <property type="match status" value="1"/>
</dbReference>
<dbReference type="InterPro" id="IPR030395">
    <property type="entry name" value="GP_PDE_dom"/>
</dbReference>
<dbReference type="PANTHER" id="PTHR46211">
    <property type="entry name" value="GLYCEROPHOSPHORYL DIESTER PHOSPHODIESTERASE"/>
    <property type="match status" value="1"/>
</dbReference>
<feature type="chain" id="PRO_5018000289" evidence="1">
    <location>
        <begin position="29"/>
        <end position="603"/>
    </location>
</feature>
<dbReference type="SUPFAM" id="SSF51695">
    <property type="entry name" value="PLC-like phosphodiesterases"/>
    <property type="match status" value="1"/>
</dbReference>
<sequence>MRRTPHRWTAAALALGLAAALVPTLAAAAPGDVVVRESFAGSALPAGWTPVAGTWQVSGGKLTNTAPGTLSRITFGTHLEDFRAEATIRFDSVTNSSRWAGIVLDTAPGGAVPWSQAVMRSASTATNGIEFAQRTEANTWNVTDTAAAPYDASTGRDVRVAIEVHGSRATWSFDGQTVLTTTKLRRSASGVFGFIADGAKISVDDVVVTQLEPLPVTQPDGALPLTVAHRGYSAVAPENTLVAIEAGIRAGAEYVEIDAQTTRDGVPVVMHDNTVDRTTPGTGDISTLTAAQVTALDAGSWFSPAFAGQRVPTLGQVLDLVRTSGSTLLLEIKGPETRAETTRILDEVRNRGMARQVLVQSFDEQVLRDARAVAPEIPLGLLRGAVDADPVATAKAFGVVTYNPSAAALLTRPDTVSKLNSAGIAVMPYTVNDAATWRKLADAGVDAIITDRAGELAGWRSGHAAPSVTISVPGELRRYVPAPVAVSARDASSVSVTLDGTRIDPAVPLDPRSLAAGAHELVATATGPGGTASASAKFEVVVDVTGVRVLVAEAGARPEETATILRHLDAGRFDQAADAVRRAGFAPELERVLLADIALLASR</sequence>
<evidence type="ECO:0000259" key="2">
    <source>
        <dbReference type="PROSITE" id="PS51704"/>
    </source>
</evidence>
<gene>
    <name evidence="3" type="ORF">EDD35_1095</name>
</gene>
<dbReference type="EMBL" id="RKHY01000001">
    <property type="protein sequence ID" value="ROS38807.1"/>
    <property type="molecule type" value="Genomic_DNA"/>
</dbReference>
<dbReference type="RefSeq" id="WP_123683082.1">
    <property type="nucleotide sequence ID" value="NZ_RKHY01000001.1"/>
</dbReference>
<reference evidence="3 4" key="1">
    <citation type="submission" date="2018-11" db="EMBL/GenBank/DDBJ databases">
        <title>Sequencing the genomes of 1000 actinobacteria strains.</title>
        <authorList>
            <person name="Klenk H.-P."/>
        </authorList>
    </citation>
    <scope>NUCLEOTIDE SEQUENCE [LARGE SCALE GENOMIC DNA]</scope>
    <source>
        <strain evidence="3 4">DSM 44348</strain>
    </source>
</reference>
<protein>
    <submittedName>
        <fullName evidence="3">Glycerophosphoryl diester phosphodiesterase</fullName>
    </submittedName>
</protein>
<organism evidence="3 4">
    <name type="scientific">Amycolatopsis thermoflava</name>
    <dbReference type="NCBI Taxonomy" id="84480"/>
    <lineage>
        <taxon>Bacteria</taxon>
        <taxon>Bacillati</taxon>
        <taxon>Actinomycetota</taxon>
        <taxon>Actinomycetes</taxon>
        <taxon>Pseudonocardiales</taxon>
        <taxon>Pseudonocardiaceae</taxon>
        <taxon>Amycolatopsis</taxon>
        <taxon>Amycolatopsis methanolica group</taxon>
    </lineage>
</organism>
<keyword evidence="1" id="KW-0732">Signal</keyword>
<proteinExistence type="predicted"/>
<feature type="domain" description="GP-PDE" evidence="2">
    <location>
        <begin position="224"/>
        <end position="460"/>
    </location>
</feature>
<evidence type="ECO:0000313" key="3">
    <source>
        <dbReference type="EMBL" id="ROS38807.1"/>
    </source>
</evidence>
<evidence type="ECO:0000256" key="1">
    <source>
        <dbReference type="SAM" id="SignalP"/>
    </source>
</evidence>
<dbReference type="Pfam" id="PF03009">
    <property type="entry name" value="GDPD"/>
    <property type="match status" value="1"/>
</dbReference>
<dbReference type="Proteomes" id="UP000274843">
    <property type="component" value="Unassembled WGS sequence"/>
</dbReference>
<comment type="caution">
    <text evidence="3">The sequence shown here is derived from an EMBL/GenBank/DDBJ whole genome shotgun (WGS) entry which is preliminary data.</text>
</comment>
<dbReference type="Gene3D" id="3.20.20.190">
    <property type="entry name" value="Phosphatidylinositol (PI) phosphodiesterase"/>
    <property type="match status" value="1"/>
</dbReference>
<keyword evidence="4" id="KW-1185">Reference proteome</keyword>
<dbReference type="PROSITE" id="PS51704">
    <property type="entry name" value="GP_PDE"/>
    <property type="match status" value="1"/>
</dbReference>
<dbReference type="GO" id="GO:0008081">
    <property type="term" value="F:phosphoric diester hydrolase activity"/>
    <property type="evidence" value="ECO:0007669"/>
    <property type="project" value="InterPro"/>
</dbReference>
<dbReference type="GO" id="GO:0006629">
    <property type="term" value="P:lipid metabolic process"/>
    <property type="evidence" value="ECO:0007669"/>
    <property type="project" value="InterPro"/>
</dbReference>
<dbReference type="InterPro" id="IPR017946">
    <property type="entry name" value="PLC-like_Pdiesterase_TIM-brl"/>
</dbReference>
<evidence type="ECO:0000313" key="4">
    <source>
        <dbReference type="Proteomes" id="UP000274843"/>
    </source>
</evidence>
<feature type="signal peptide" evidence="1">
    <location>
        <begin position="1"/>
        <end position="28"/>
    </location>
</feature>
<dbReference type="GeneID" id="301842550"/>
<dbReference type="Gene3D" id="2.60.120.560">
    <property type="entry name" value="Exo-inulinase, domain 1"/>
    <property type="match status" value="1"/>
</dbReference>
<dbReference type="AlphaFoldDB" id="A0A3N2GQB9"/>
<accession>A0A3N2GQB9</accession>